<sequence>MFCSTLISWKPTDTFDLLSLTTSCDSHEEIPDSLSLSSPAKWSCYTPPHHNPNPNSHSLGFMVGPNRILSSRLLDIVEEGSNERACSTGFSIPLGPGKLPASQANAEAVSAFRREENEQTKKLIDYYPIICSRTRMRCLPDYISVHEGD</sequence>
<dbReference type="AlphaFoldDB" id="A0A9Q0NIQ7"/>
<comment type="caution">
    <text evidence="1">The sequence shown here is derived from an EMBL/GenBank/DDBJ whole genome shotgun (WGS) entry which is preliminary data.</text>
</comment>
<organism evidence="1 2">
    <name type="scientific">Salix viminalis</name>
    <name type="common">Common osier</name>
    <name type="synonym">Basket willow</name>
    <dbReference type="NCBI Taxonomy" id="40686"/>
    <lineage>
        <taxon>Eukaryota</taxon>
        <taxon>Viridiplantae</taxon>
        <taxon>Streptophyta</taxon>
        <taxon>Embryophyta</taxon>
        <taxon>Tracheophyta</taxon>
        <taxon>Spermatophyta</taxon>
        <taxon>Magnoliopsida</taxon>
        <taxon>eudicotyledons</taxon>
        <taxon>Gunneridae</taxon>
        <taxon>Pentapetalae</taxon>
        <taxon>rosids</taxon>
        <taxon>fabids</taxon>
        <taxon>Malpighiales</taxon>
        <taxon>Salicaceae</taxon>
        <taxon>Saliceae</taxon>
        <taxon>Salix</taxon>
    </lineage>
</organism>
<keyword evidence="2" id="KW-1185">Reference proteome</keyword>
<dbReference type="EMBL" id="JAPFFL010000019">
    <property type="protein sequence ID" value="KAJ6670599.1"/>
    <property type="molecule type" value="Genomic_DNA"/>
</dbReference>
<gene>
    <name evidence="1" type="ORF">OIU85_014460</name>
</gene>
<reference evidence="1" key="1">
    <citation type="submission" date="2022-11" db="EMBL/GenBank/DDBJ databases">
        <authorList>
            <person name="Hyden B.L."/>
            <person name="Feng K."/>
            <person name="Yates T."/>
            <person name="Jawdy S."/>
            <person name="Smart L.B."/>
            <person name="Muchero W."/>
        </authorList>
    </citation>
    <scope>NUCLEOTIDE SEQUENCE</scope>
    <source>
        <tissue evidence="1">Shoot tip</tissue>
    </source>
</reference>
<evidence type="ECO:0000313" key="1">
    <source>
        <dbReference type="EMBL" id="KAJ6670599.1"/>
    </source>
</evidence>
<protein>
    <submittedName>
        <fullName evidence="1">Uncharacterized protein</fullName>
    </submittedName>
</protein>
<name>A0A9Q0NIQ7_SALVM</name>
<evidence type="ECO:0000313" key="2">
    <source>
        <dbReference type="Proteomes" id="UP001151529"/>
    </source>
</evidence>
<reference evidence="1" key="2">
    <citation type="journal article" date="2023" name="Int. J. Mol. Sci.">
        <title>De Novo Assembly and Annotation of 11 Diverse Shrub Willow (Salix) Genomes Reveals Novel Gene Organization in Sex-Linked Regions.</title>
        <authorList>
            <person name="Hyden B."/>
            <person name="Feng K."/>
            <person name="Yates T.B."/>
            <person name="Jawdy S."/>
            <person name="Cereghino C."/>
            <person name="Smart L.B."/>
            <person name="Muchero W."/>
        </authorList>
    </citation>
    <scope>NUCLEOTIDE SEQUENCE [LARGE SCALE GENOMIC DNA]</scope>
    <source>
        <tissue evidence="1">Shoot tip</tissue>
    </source>
</reference>
<accession>A0A9Q0NIQ7</accession>
<dbReference type="Proteomes" id="UP001151529">
    <property type="component" value="Chromosome 9"/>
</dbReference>
<proteinExistence type="predicted"/>